<feature type="transmembrane region" description="Helical" evidence="6">
    <location>
        <begin position="116"/>
        <end position="133"/>
    </location>
</feature>
<evidence type="ECO:0000313" key="7">
    <source>
        <dbReference type="EMBL" id="GII27294.1"/>
    </source>
</evidence>
<dbReference type="InterPro" id="IPR050833">
    <property type="entry name" value="Poly_Biosynth_Transport"/>
</dbReference>
<feature type="transmembrane region" description="Helical" evidence="6">
    <location>
        <begin position="349"/>
        <end position="372"/>
    </location>
</feature>
<feature type="transmembrane region" description="Helical" evidence="6">
    <location>
        <begin position="21"/>
        <end position="39"/>
    </location>
</feature>
<sequence>MLRGSNVNSSLSKVAQTMASRVLRLLLATVTGVLLARTLQPEGRGTYAIIATAAATAIVMGHFSIEQTQISLWADRARRHCLAVNGLLLGLILGTVAALVGMMLTLLGAMPTTSPLLYLALLSVPFGVMTTNLRGIALLRSEVGVVNRATVAAGLIQCLPLLVLIAIGNVTVASVVVCWTISITVPSLILIRALGLRPLRGGGRLAFHQLALGSRYHVGVVAFHLLLTVDILLLHALDSAAAVGIYTVAVTVLELARIPAEAITQVALPQQASSDMNDAAQVTARIIRLSLLLSAAFIGVLAALSPTLIPLLYGQSYAGCVAPLLVLAPGMIALFLMRPVEQYLVRLGRPISMTAIPVGAAAANILLNLVLIPRLGAVGAALSSTITYVLMAALEISWFARSAGIPKSALLPRPATMRSALDPYVRSESIS</sequence>
<feature type="transmembrane region" description="Helical" evidence="6">
    <location>
        <begin position="315"/>
        <end position="337"/>
    </location>
</feature>
<keyword evidence="5 6" id="KW-0472">Membrane</keyword>
<evidence type="ECO:0000256" key="6">
    <source>
        <dbReference type="SAM" id="Phobius"/>
    </source>
</evidence>
<dbReference type="PANTHER" id="PTHR30250:SF26">
    <property type="entry name" value="PSMA PROTEIN"/>
    <property type="match status" value="1"/>
</dbReference>
<keyword evidence="8" id="KW-1185">Reference proteome</keyword>
<feature type="transmembrane region" description="Helical" evidence="6">
    <location>
        <begin position="45"/>
        <end position="65"/>
    </location>
</feature>
<evidence type="ECO:0000313" key="8">
    <source>
        <dbReference type="Proteomes" id="UP000650628"/>
    </source>
</evidence>
<dbReference type="AlphaFoldDB" id="A0A8J3TJG9"/>
<evidence type="ECO:0000256" key="5">
    <source>
        <dbReference type="ARBA" id="ARBA00023136"/>
    </source>
</evidence>
<dbReference type="Pfam" id="PF01943">
    <property type="entry name" value="Polysacc_synt"/>
    <property type="match status" value="1"/>
</dbReference>
<feature type="transmembrane region" description="Helical" evidence="6">
    <location>
        <begin position="145"/>
        <end position="167"/>
    </location>
</feature>
<evidence type="ECO:0008006" key="9">
    <source>
        <dbReference type="Google" id="ProtNLM"/>
    </source>
</evidence>
<keyword evidence="2" id="KW-1003">Cell membrane</keyword>
<dbReference type="EMBL" id="BOOO01000004">
    <property type="protein sequence ID" value="GII27294.1"/>
    <property type="molecule type" value="Genomic_DNA"/>
</dbReference>
<evidence type="ECO:0000256" key="3">
    <source>
        <dbReference type="ARBA" id="ARBA00022692"/>
    </source>
</evidence>
<feature type="transmembrane region" description="Helical" evidence="6">
    <location>
        <begin position="289"/>
        <end position="309"/>
    </location>
</feature>
<feature type="transmembrane region" description="Helical" evidence="6">
    <location>
        <begin position="173"/>
        <end position="195"/>
    </location>
</feature>
<organism evidence="7 8">
    <name type="scientific">Planotetraspora mira</name>
    <dbReference type="NCBI Taxonomy" id="58121"/>
    <lineage>
        <taxon>Bacteria</taxon>
        <taxon>Bacillati</taxon>
        <taxon>Actinomycetota</taxon>
        <taxon>Actinomycetes</taxon>
        <taxon>Streptosporangiales</taxon>
        <taxon>Streptosporangiaceae</taxon>
        <taxon>Planotetraspora</taxon>
    </lineage>
</organism>
<comment type="caution">
    <text evidence="7">The sequence shown here is derived from an EMBL/GenBank/DDBJ whole genome shotgun (WGS) entry which is preliminary data.</text>
</comment>
<proteinExistence type="predicted"/>
<dbReference type="RefSeq" id="WP_373317244.1">
    <property type="nucleotide sequence ID" value="NZ_BOOO01000004.1"/>
</dbReference>
<evidence type="ECO:0000256" key="4">
    <source>
        <dbReference type="ARBA" id="ARBA00022989"/>
    </source>
</evidence>
<name>A0A8J3TJG9_9ACTN</name>
<feature type="transmembrane region" description="Helical" evidence="6">
    <location>
        <begin position="86"/>
        <end position="110"/>
    </location>
</feature>
<accession>A0A8J3TJG9</accession>
<comment type="subcellular location">
    <subcellularLocation>
        <location evidence="1">Cell membrane</location>
        <topology evidence="1">Multi-pass membrane protein</topology>
    </subcellularLocation>
</comment>
<dbReference type="GO" id="GO:0005886">
    <property type="term" value="C:plasma membrane"/>
    <property type="evidence" value="ECO:0007669"/>
    <property type="project" value="UniProtKB-SubCell"/>
</dbReference>
<keyword evidence="3 6" id="KW-0812">Transmembrane</keyword>
<dbReference type="InterPro" id="IPR002797">
    <property type="entry name" value="Polysacc_synth"/>
</dbReference>
<dbReference type="Proteomes" id="UP000650628">
    <property type="component" value="Unassembled WGS sequence"/>
</dbReference>
<feature type="transmembrane region" description="Helical" evidence="6">
    <location>
        <begin position="378"/>
        <end position="400"/>
    </location>
</feature>
<keyword evidence="4 6" id="KW-1133">Transmembrane helix</keyword>
<protein>
    <recommendedName>
        <fullName evidence="9">Polysaccharide biosynthesis protein C-terminal domain-containing protein</fullName>
    </recommendedName>
</protein>
<gene>
    <name evidence="7" type="ORF">Pmi06nite_07360</name>
</gene>
<reference evidence="7 8" key="1">
    <citation type="submission" date="2021-01" db="EMBL/GenBank/DDBJ databases">
        <title>Whole genome shotgun sequence of Planotetraspora mira NBRC 15435.</title>
        <authorList>
            <person name="Komaki H."/>
            <person name="Tamura T."/>
        </authorList>
    </citation>
    <scope>NUCLEOTIDE SEQUENCE [LARGE SCALE GENOMIC DNA]</scope>
    <source>
        <strain evidence="7 8">NBRC 15435</strain>
    </source>
</reference>
<evidence type="ECO:0000256" key="1">
    <source>
        <dbReference type="ARBA" id="ARBA00004651"/>
    </source>
</evidence>
<dbReference type="PANTHER" id="PTHR30250">
    <property type="entry name" value="PST FAMILY PREDICTED COLANIC ACID TRANSPORTER"/>
    <property type="match status" value="1"/>
</dbReference>
<evidence type="ECO:0000256" key="2">
    <source>
        <dbReference type="ARBA" id="ARBA00022475"/>
    </source>
</evidence>